<evidence type="ECO:0000256" key="1">
    <source>
        <dbReference type="SAM" id="Phobius"/>
    </source>
</evidence>
<protein>
    <submittedName>
        <fullName evidence="2">Uncharacterized protein</fullName>
    </submittedName>
</protein>
<keyword evidence="1" id="KW-0472">Membrane</keyword>
<dbReference type="Proteomes" id="UP000668358">
    <property type="component" value="Unassembled WGS sequence"/>
</dbReference>
<sequence>MTSEYLTNFISIFGAFTGGISLYFTYKNNKRLERPKIKVNLNKLKGKEELNHYNLLIENISDYNLYDFSITLDEIDLLDNELVKEQAFLLKTTIPVFTIGQIYTTYLFNATDCKDSFENLNFNIQYRIKPNGNFIKRKLIKEKYTININALRNITLKFQ</sequence>
<dbReference type="Proteomes" id="UP000855421">
    <property type="component" value="Unassembled WGS sequence"/>
</dbReference>
<reference evidence="2" key="1">
    <citation type="journal article" date="2018" name="Genome Biol.">
        <title>SKESA: strategic k-mer extension for scrupulous assemblies.</title>
        <authorList>
            <person name="Souvorov A."/>
            <person name="Agarwala R."/>
            <person name="Lipman D.J."/>
        </authorList>
    </citation>
    <scope>NUCLEOTIDE SEQUENCE</scope>
    <source>
        <strain evidence="2">C25</strain>
    </source>
</reference>
<feature type="transmembrane region" description="Helical" evidence="1">
    <location>
        <begin position="6"/>
        <end position="26"/>
    </location>
</feature>
<organism evidence="2 5">
    <name type="scientific">Clostridium perfringens</name>
    <dbReference type="NCBI Taxonomy" id="1502"/>
    <lineage>
        <taxon>Bacteria</taxon>
        <taxon>Bacillati</taxon>
        <taxon>Bacillota</taxon>
        <taxon>Clostridia</taxon>
        <taxon>Eubacteriales</taxon>
        <taxon>Clostridiaceae</taxon>
        <taxon>Clostridium</taxon>
    </lineage>
</organism>
<comment type="caution">
    <text evidence="2">The sequence shown here is derived from an EMBL/GenBank/DDBJ whole genome shotgun (WGS) entry which is preliminary data.</text>
</comment>
<proteinExistence type="predicted"/>
<name>A0AAN5ND67_CLOPF</name>
<dbReference type="AlphaFoldDB" id="A0AAN5ND67"/>
<dbReference type="EMBL" id="DACTBT010000024">
    <property type="protein sequence ID" value="HAT4299334.1"/>
    <property type="molecule type" value="Genomic_DNA"/>
</dbReference>
<gene>
    <name evidence="2" type="ORF">I9063_002736</name>
    <name evidence="3" type="ORF">JJB78_01920</name>
</gene>
<dbReference type="EMBL" id="JAENRE010000001">
    <property type="protein sequence ID" value="MBO3415281.1"/>
    <property type="molecule type" value="Genomic_DNA"/>
</dbReference>
<reference evidence="2" key="2">
    <citation type="submission" date="2020-07" db="EMBL/GenBank/DDBJ databases">
        <authorList>
            <consortium name="NCBI Pathogen Detection Project"/>
        </authorList>
    </citation>
    <scope>NUCLEOTIDE SEQUENCE</scope>
    <source>
        <strain evidence="2">C25</strain>
    </source>
</reference>
<keyword evidence="1" id="KW-1133">Transmembrane helix</keyword>
<dbReference type="RefSeq" id="WP_057231104.1">
    <property type="nucleotide sequence ID" value="NZ_CATNXI010000001.1"/>
</dbReference>
<accession>A0AAN5ND67</accession>
<reference evidence="3 4" key="3">
    <citation type="submission" date="2020-12" db="EMBL/GenBank/DDBJ databases">
        <title>Comparative genomics of Clostridium perfringens reveals patterns of host-associated phylogenetic clades and virulence factors.</title>
        <authorList>
            <person name="Smith A.H."/>
            <person name="Geier R."/>
        </authorList>
    </citation>
    <scope>NUCLEOTIDE SEQUENCE [LARGE SCALE GENOMIC DNA]</scope>
    <source>
        <strain evidence="3 4">CHD15829P</strain>
    </source>
</reference>
<evidence type="ECO:0000313" key="2">
    <source>
        <dbReference type="EMBL" id="HAT4299334.1"/>
    </source>
</evidence>
<evidence type="ECO:0000313" key="5">
    <source>
        <dbReference type="Proteomes" id="UP000855421"/>
    </source>
</evidence>
<evidence type="ECO:0000313" key="4">
    <source>
        <dbReference type="Proteomes" id="UP000668358"/>
    </source>
</evidence>
<keyword evidence="1" id="KW-0812">Transmembrane</keyword>
<evidence type="ECO:0000313" key="3">
    <source>
        <dbReference type="EMBL" id="MBO3415281.1"/>
    </source>
</evidence>